<evidence type="ECO:0000256" key="3">
    <source>
        <dbReference type="ARBA" id="ARBA00022833"/>
    </source>
</evidence>
<keyword evidence="3" id="KW-0862">Zinc</keyword>
<dbReference type="PROSITE" id="PS50089">
    <property type="entry name" value="ZF_RING_2"/>
    <property type="match status" value="1"/>
</dbReference>
<dbReference type="SUPFAM" id="SSF88697">
    <property type="entry name" value="PUA domain-like"/>
    <property type="match status" value="1"/>
</dbReference>
<dbReference type="InterPro" id="IPR001841">
    <property type="entry name" value="Znf_RING"/>
</dbReference>
<dbReference type="SMART" id="SM00184">
    <property type="entry name" value="RING"/>
    <property type="match status" value="1"/>
</dbReference>
<dbReference type="InterPro" id="IPR013083">
    <property type="entry name" value="Znf_RING/FYVE/PHD"/>
</dbReference>
<dbReference type="Gene3D" id="3.30.40.10">
    <property type="entry name" value="Zinc/RING finger domain, C3HC4 (zinc finger)"/>
    <property type="match status" value="1"/>
</dbReference>
<dbReference type="Proteomes" id="UP000275385">
    <property type="component" value="Unassembled WGS sequence"/>
</dbReference>
<dbReference type="STRING" id="177199.A0A420Y6S5"/>
<feature type="domain" description="RING-type" evidence="6">
    <location>
        <begin position="188"/>
        <end position="226"/>
    </location>
</feature>
<proteinExistence type="predicted"/>
<evidence type="ECO:0000256" key="4">
    <source>
        <dbReference type="PROSITE-ProRule" id="PRU00175"/>
    </source>
</evidence>
<dbReference type="AlphaFoldDB" id="A0A420Y6S5"/>
<dbReference type="SUPFAM" id="SSF57850">
    <property type="entry name" value="RING/U-box"/>
    <property type="match status" value="1"/>
</dbReference>
<feature type="domain" description="Lon N-terminal" evidence="7">
    <location>
        <begin position="277"/>
        <end position="496"/>
    </location>
</feature>
<dbReference type="InterPro" id="IPR046336">
    <property type="entry name" value="Lon_prtase_N_sf"/>
</dbReference>
<accession>A0A420Y6S5</accession>
<dbReference type="InterPro" id="IPR017907">
    <property type="entry name" value="Znf_RING_CS"/>
</dbReference>
<feature type="region of interest" description="Disordered" evidence="5">
    <location>
        <begin position="1"/>
        <end position="32"/>
    </location>
</feature>
<organism evidence="8 9">
    <name type="scientific">Coniochaeta pulveracea</name>
    <dbReference type="NCBI Taxonomy" id="177199"/>
    <lineage>
        <taxon>Eukaryota</taxon>
        <taxon>Fungi</taxon>
        <taxon>Dikarya</taxon>
        <taxon>Ascomycota</taxon>
        <taxon>Pezizomycotina</taxon>
        <taxon>Sordariomycetes</taxon>
        <taxon>Sordariomycetidae</taxon>
        <taxon>Coniochaetales</taxon>
        <taxon>Coniochaetaceae</taxon>
        <taxon>Coniochaeta</taxon>
    </lineage>
</organism>
<evidence type="ECO:0000259" key="7">
    <source>
        <dbReference type="PROSITE" id="PS51787"/>
    </source>
</evidence>
<dbReference type="Pfam" id="PF02190">
    <property type="entry name" value="LON_substr_bdg"/>
    <property type="match status" value="1"/>
</dbReference>
<dbReference type="PANTHER" id="PTHR23327:SF42">
    <property type="entry name" value="LON PEPTIDASE N-TERMINAL DOMAIN AND RING FINGER PROTEIN C14F5.10C"/>
    <property type="match status" value="1"/>
</dbReference>
<evidence type="ECO:0000259" key="6">
    <source>
        <dbReference type="PROSITE" id="PS50089"/>
    </source>
</evidence>
<dbReference type="InterPro" id="IPR003111">
    <property type="entry name" value="Lon_prtase_N"/>
</dbReference>
<dbReference type="GO" id="GO:0061630">
    <property type="term" value="F:ubiquitin protein ligase activity"/>
    <property type="evidence" value="ECO:0007669"/>
    <property type="project" value="TreeGrafter"/>
</dbReference>
<dbReference type="Gene3D" id="1.20.58.1480">
    <property type="match status" value="1"/>
</dbReference>
<evidence type="ECO:0008006" key="10">
    <source>
        <dbReference type="Google" id="ProtNLM"/>
    </source>
</evidence>
<sequence length="510" mass="57241">MSSTSAEDAIVAAAPQTPGSAPTEVPDTHRAGLTSDDHAAAVPVDERHDLTPAQIRDVVRLIQCPICSFPLQQPVTLPPNVTLGKVIPAVKAAYQKGRAAALNTSLSTHLVAKGAWEASGVPSMRDPYSEAQVLPGGRLLATYLFADMGYLDYNAEVTYLSADSPAHAELDAQVLAQVKEVTRAEMDCQVCYALYYDSVTTYCGHTFCRVCLQRVLDHARHCPVCRRPLTIQPITYRDTVPENELIKRITTYFWVDMLKDRRDHILAEVLGNQSDEYDTAIFVCTLAFPLMPTFLHIFEPRYRLMIRRALAGNRTFGMVLHSYPELNELGTLLRIENFEFFPDGRSLIETIGVSRFRIIRHGQLDGYTVAKTEPINDISITAEEELEAEETRNYVHPAEGEAPRFPATVEEIEITPTQILMDFATDFVRRMQQQGAAWLTQRILTIYGECPHDPAVFSWWFANTLPIRETEKYRLLGTTSVRERLKICCGWIVEWETPTAWSLIGGCVVS</sequence>
<dbReference type="GO" id="GO:0008270">
    <property type="term" value="F:zinc ion binding"/>
    <property type="evidence" value="ECO:0007669"/>
    <property type="project" value="UniProtKB-KW"/>
</dbReference>
<evidence type="ECO:0000256" key="5">
    <source>
        <dbReference type="SAM" id="MobiDB-lite"/>
    </source>
</evidence>
<comment type="caution">
    <text evidence="8">The sequence shown here is derived from an EMBL/GenBank/DDBJ whole genome shotgun (WGS) entry which is preliminary data.</text>
</comment>
<evidence type="ECO:0000256" key="2">
    <source>
        <dbReference type="ARBA" id="ARBA00022771"/>
    </source>
</evidence>
<dbReference type="OrthoDB" id="264917at2759"/>
<dbReference type="CDD" id="cd16514">
    <property type="entry name" value="RING-HC_LONFs_rpt2"/>
    <property type="match status" value="1"/>
</dbReference>
<dbReference type="Gene3D" id="2.30.130.40">
    <property type="entry name" value="LON domain-like"/>
    <property type="match status" value="1"/>
</dbReference>
<dbReference type="EMBL" id="QVQW01000041">
    <property type="protein sequence ID" value="RKU43571.1"/>
    <property type="molecule type" value="Genomic_DNA"/>
</dbReference>
<evidence type="ECO:0000256" key="1">
    <source>
        <dbReference type="ARBA" id="ARBA00022723"/>
    </source>
</evidence>
<dbReference type="InterPro" id="IPR015947">
    <property type="entry name" value="PUA-like_sf"/>
</dbReference>
<reference evidence="8 9" key="1">
    <citation type="submission" date="2018-08" db="EMBL/GenBank/DDBJ databases">
        <title>Draft genome of the lignicolous fungus Coniochaeta pulveracea.</title>
        <authorList>
            <person name="Borstlap C.J."/>
            <person name="De Witt R.N."/>
            <person name="Botha A."/>
            <person name="Volschenk H."/>
        </authorList>
    </citation>
    <scope>NUCLEOTIDE SEQUENCE [LARGE SCALE GENOMIC DNA]</scope>
    <source>
        <strain evidence="8 9">CAB683</strain>
    </source>
</reference>
<evidence type="ECO:0000313" key="9">
    <source>
        <dbReference type="Proteomes" id="UP000275385"/>
    </source>
</evidence>
<dbReference type="PROSITE" id="PS00518">
    <property type="entry name" value="ZF_RING_1"/>
    <property type="match status" value="1"/>
</dbReference>
<gene>
    <name evidence="8" type="ORF">DL546_004263</name>
</gene>
<dbReference type="SMART" id="SM00464">
    <property type="entry name" value="LON"/>
    <property type="match status" value="1"/>
</dbReference>
<evidence type="ECO:0000313" key="8">
    <source>
        <dbReference type="EMBL" id="RKU43571.1"/>
    </source>
</evidence>
<keyword evidence="1" id="KW-0479">Metal-binding</keyword>
<dbReference type="PANTHER" id="PTHR23327">
    <property type="entry name" value="RING FINGER PROTEIN 127"/>
    <property type="match status" value="1"/>
</dbReference>
<dbReference type="Pfam" id="PF13923">
    <property type="entry name" value="zf-C3HC4_2"/>
    <property type="match status" value="1"/>
</dbReference>
<keyword evidence="9" id="KW-1185">Reference proteome</keyword>
<name>A0A420Y6S5_9PEZI</name>
<keyword evidence="2 4" id="KW-0863">Zinc-finger</keyword>
<protein>
    <recommendedName>
        <fullName evidence="10">RING-type domain-containing protein</fullName>
    </recommendedName>
</protein>
<dbReference type="PROSITE" id="PS51787">
    <property type="entry name" value="LON_N"/>
    <property type="match status" value="1"/>
</dbReference>